<dbReference type="GO" id="GO:0003998">
    <property type="term" value="F:acylphosphatase activity"/>
    <property type="evidence" value="ECO:0007669"/>
    <property type="project" value="UniProtKB-EC"/>
</dbReference>
<dbReference type="OrthoDB" id="9808093at2"/>
<gene>
    <name evidence="12" type="ORF">SAMN05428963_11262</name>
</gene>
<name>A0A1T4SNK6_9HYPH</name>
<comment type="function">
    <text evidence="8">Involved in the maturation of [NiFe] hydrogenases. Along with HypE, it catalyzes the synthesis of the CN ligands of the active site iron of [NiFe]-hydrogenases. HypF functions as a carbamoyl transferase using carbamoylphosphate as a substrate and transferring the carboxamido moiety in an ATP-dependent reaction to the thiolate of the C-terminal cysteine of HypE yielding a protein-S-carboxamide.</text>
</comment>
<dbReference type="Gene3D" id="3.30.420.40">
    <property type="match status" value="1"/>
</dbReference>
<sequence length="755" mass="80146">MDEAAANGRRILVSGRVQGVGFRPFVYRIAHAHGLTGWVRNGAGRVIIEIAGAPEALAAFETVLIKEAPPLARPRIDLSEPASLGLFHGFEIRHSEGTEEPDIHLPPDLFCCAECVAELSDPSARRHRYPFTNCTQCGPRYTIIRALPYDRPATSMAGFPLCPDCAGEYSDPLDRRFHAQPLACPACGPRLSFVRAGAAEEHGEQALAAAVACLSAGGIVAVKGIGGYHLVCDARDEAAVARLRSRKHRPTKPFAVMIPQEGIDGLDAVRRFVSPDAAEAAAIADPARPIVLTAKRPGSGLAAGLAPGLAELGVFLPYSPLHHLLLGDFGAPIVATSGNISGEPVITDEDEAHRRLAQVADAFLDHDRPIVRPADDSVVRVIAGKARPIRIGRGVAPLEIELARPLAEPTLAVGGHMKGAIALGWGRRAVVSPHIGELDSPRSLAVFSQVAADLQALYAVEATRLVADVHPDYASTRWALSDGRPVTLVQHHVAHASAIAGENPDVARWLVFAWDGVGLGPDNELWGGEALLGAPGGFHRVGSIRQFRLVGGDKAGREPWRSAAGLMWEACHDWLPEAEGGAIARQAWEKRVRTLSTSSIGRLFDAAAALALGIERVSFEGEGPMRLEAMAEDTGGFVDLPIVEDGYGLLRLDWAPLLSPLTDPTLSPGGRAALFHESLARGLVRQALAVARHQAFDAVGLCGGVFQNRRLAERVAALFVAEGIAVHLPETVPANDGGLAFGQLIEAQARDARSL</sequence>
<keyword evidence="3" id="KW-0436">Ligase</keyword>
<dbReference type="InterPro" id="IPR011125">
    <property type="entry name" value="Znf_HypF"/>
</dbReference>
<keyword evidence="9" id="KW-0378">Hydrolase</keyword>
<dbReference type="Pfam" id="PF00708">
    <property type="entry name" value="Acylphosphatase"/>
    <property type="match status" value="1"/>
</dbReference>
<dbReference type="InterPro" id="IPR017945">
    <property type="entry name" value="DHBP_synth_RibB-like_a/b_dom"/>
</dbReference>
<keyword evidence="12" id="KW-0808">Transferase</keyword>
<reference evidence="12 13" key="1">
    <citation type="submission" date="2017-02" db="EMBL/GenBank/DDBJ databases">
        <authorList>
            <person name="Peterson S.W."/>
        </authorList>
    </citation>
    <scope>NUCLEOTIDE SEQUENCE [LARGE SCALE GENOMIC DNA]</scope>
    <source>
        <strain evidence="12 13">USBA 369</strain>
    </source>
</reference>
<dbReference type="Gene3D" id="3.90.870.50">
    <property type="match status" value="1"/>
</dbReference>
<dbReference type="PIRSF" id="PIRSF006256">
    <property type="entry name" value="CMPcnvr_hdrg_mat"/>
    <property type="match status" value="1"/>
</dbReference>
<dbReference type="InterPro" id="IPR017968">
    <property type="entry name" value="Acylphosphatase_CS"/>
</dbReference>
<evidence type="ECO:0000256" key="1">
    <source>
        <dbReference type="ARBA" id="ARBA00004711"/>
    </source>
</evidence>
<dbReference type="SUPFAM" id="SSF54975">
    <property type="entry name" value="Acylphosphatase/BLUF domain-like"/>
    <property type="match status" value="1"/>
</dbReference>
<dbReference type="Gene3D" id="3.30.420.360">
    <property type="match status" value="1"/>
</dbReference>
<feature type="domain" description="Acylphosphatase-like" evidence="10">
    <location>
        <begin position="8"/>
        <end position="94"/>
    </location>
</feature>
<dbReference type="SUPFAM" id="SSF55821">
    <property type="entry name" value="YrdC/RibB"/>
    <property type="match status" value="1"/>
</dbReference>
<evidence type="ECO:0000256" key="9">
    <source>
        <dbReference type="PROSITE-ProRule" id="PRU00520"/>
    </source>
</evidence>
<evidence type="ECO:0000256" key="2">
    <source>
        <dbReference type="ARBA" id="ARBA00008097"/>
    </source>
</evidence>
<comment type="catalytic activity">
    <reaction evidence="9">
        <text>an acyl phosphate + H2O = a carboxylate + phosphate + H(+)</text>
        <dbReference type="Rhea" id="RHEA:14965"/>
        <dbReference type="ChEBI" id="CHEBI:15377"/>
        <dbReference type="ChEBI" id="CHEBI:15378"/>
        <dbReference type="ChEBI" id="CHEBI:29067"/>
        <dbReference type="ChEBI" id="CHEBI:43474"/>
        <dbReference type="ChEBI" id="CHEBI:59918"/>
        <dbReference type="EC" id="3.6.1.7"/>
    </reaction>
</comment>
<dbReference type="InterPro" id="IPR001792">
    <property type="entry name" value="Acylphosphatase-like_dom"/>
</dbReference>
<dbReference type="InterPro" id="IPR051060">
    <property type="entry name" value="Carbamoyltrans_HypF-like"/>
</dbReference>
<dbReference type="InterPro" id="IPR004421">
    <property type="entry name" value="Carbamoyltransferase_HypF"/>
</dbReference>
<dbReference type="NCBIfam" id="TIGR00143">
    <property type="entry name" value="hypF"/>
    <property type="match status" value="1"/>
</dbReference>
<evidence type="ECO:0000256" key="5">
    <source>
        <dbReference type="ARBA" id="ARBA00022771"/>
    </source>
</evidence>
<dbReference type="Gene3D" id="3.30.110.120">
    <property type="match status" value="1"/>
</dbReference>
<evidence type="ECO:0000259" key="10">
    <source>
        <dbReference type="PROSITE" id="PS51160"/>
    </source>
</evidence>
<feature type="active site" evidence="9">
    <location>
        <position position="23"/>
    </location>
</feature>
<evidence type="ECO:0000256" key="7">
    <source>
        <dbReference type="ARBA" id="ARBA00048220"/>
    </source>
</evidence>
<dbReference type="Proteomes" id="UP000190135">
    <property type="component" value="Unassembled WGS sequence"/>
</dbReference>
<dbReference type="Pfam" id="PF07503">
    <property type="entry name" value="zf-HYPF"/>
    <property type="match status" value="2"/>
</dbReference>
<dbReference type="PROSITE" id="PS51160">
    <property type="entry name" value="ACYLPHOSPHATASE_3"/>
    <property type="match status" value="1"/>
</dbReference>
<dbReference type="STRING" id="1365950.SAMN05428963_11262"/>
<keyword evidence="6" id="KW-0862">Zinc</keyword>
<dbReference type="InterPro" id="IPR006070">
    <property type="entry name" value="Sua5-like_dom"/>
</dbReference>
<evidence type="ECO:0000256" key="4">
    <source>
        <dbReference type="ARBA" id="ARBA00022723"/>
    </source>
</evidence>
<dbReference type="PROSITE" id="PS51163">
    <property type="entry name" value="YRDC"/>
    <property type="match status" value="1"/>
</dbReference>
<evidence type="ECO:0000313" key="12">
    <source>
        <dbReference type="EMBL" id="SKA29753.1"/>
    </source>
</evidence>
<dbReference type="PROSITE" id="PS00150">
    <property type="entry name" value="ACYLPHOSPHATASE_1"/>
    <property type="match status" value="1"/>
</dbReference>
<evidence type="ECO:0000259" key="11">
    <source>
        <dbReference type="PROSITE" id="PS51163"/>
    </source>
</evidence>
<dbReference type="AlphaFoldDB" id="A0A1T4SNK6"/>
<dbReference type="GO" id="GO:0008270">
    <property type="term" value="F:zinc ion binding"/>
    <property type="evidence" value="ECO:0007669"/>
    <property type="project" value="UniProtKB-KW"/>
</dbReference>
<dbReference type="InterPro" id="IPR041440">
    <property type="entry name" value="HypF_C"/>
</dbReference>
<dbReference type="Pfam" id="PF01300">
    <property type="entry name" value="Sua5_yciO_yrdC"/>
    <property type="match status" value="1"/>
</dbReference>
<proteinExistence type="inferred from homology"/>
<dbReference type="PANTHER" id="PTHR42959">
    <property type="entry name" value="CARBAMOYLTRANSFERASE"/>
    <property type="match status" value="1"/>
</dbReference>
<dbReference type="EMBL" id="FUXL01000012">
    <property type="protein sequence ID" value="SKA29753.1"/>
    <property type="molecule type" value="Genomic_DNA"/>
</dbReference>
<evidence type="ECO:0000256" key="3">
    <source>
        <dbReference type="ARBA" id="ARBA00022598"/>
    </source>
</evidence>
<dbReference type="Pfam" id="PF22521">
    <property type="entry name" value="HypF_C_2"/>
    <property type="match status" value="1"/>
</dbReference>
<comment type="catalytic activity">
    <reaction evidence="7 8">
        <text>C-terminal L-cysteinyl-[HypE protein] + carbamoyl phosphate + ATP + H2O = C-terminal S-carboxamide-L-cysteinyl-[HypE protein] + AMP + phosphate + diphosphate + H(+)</text>
        <dbReference type="Rhea" id="RHEA:55636"/>
        <dbReference type="Rhea" id="RHEA-COMP:14247"/>
        <dbReference type="Rhea" id="RHEA-COMP:14392"/>
        <dbReference type="ChEBI" id="CHEBI:15377"/>
        <dbReference type="ChEBI" id="CHEBI:15378"/>
        <dbReference type="ChEBI" id="CHEBI:30616"/>
        <dbReference type="ChEBI" id="CHEBI:33019"/>
        <dbReference type="ChEBI" id="CHEBI:43474"/>
        <dbReference type="ChEBI" id="CHEBI:58228"/>
        <dbReference type="ChEBI" id="CHEBI:76913"/>
        <dbReference type="ChEBI" id="CHEBI:139126"/>
        <dbReference type="ChEBI" id="CHEBI:456215"/>
    </reaction>
</comment>
<dbReference type="InterPro" id="IPR036046">
    <property type="entry name" value="Acylphosphatase-like_dom_sf"/>
</dbReference>
<dbReference type="PANTHER" id="PTHR42959:SF1">
    <property type="entry name" value="CARBAMOYLTRANSFERASE HYPF"/>
    <property type="match status" value="1"/>
</dbReference>
<keyword evidence="5" id="KW-0863">Zinc-finger</keyword>
<dbReference type="GO" id="GO:0016874">
    <property type="term" value="F:ligase activity"/>
    <property type="evidence" value="ECO:0007669"/>
    <property type="project" value="UniProtKB-UniRule"/>
</dbReference>
<dbReference type="UniPathway" id="UPA00335"/>
<keyword evidence="13" id="KW-1185">Reference proteome</keyword>
<feature type="active site" evidence="9">
    <location>
        <position position="41"/>
    </location>
</feature>
<protein>
    <recommendedName>
        <fullName evidence="8">Carbamoyltransferase HypF</fullName>
        <ecNumber evidence="8">6.2.-.-</ecNumber>
    </recommendedName>
</protein>
<evidence type="ECO:0000313" key="13">
    <source>
        <dbReference type="Proteomes" id="UP000190135"/>
    </source>
</evidence>
<feature type="domain" description="YrdC-like" evidence="11">
    <location>
        <begin position="204"/>
        <end position="394"/>
    </location>
</feature>
<dbReference type="Pfam" id="PF17788">
    <property type="entry name" value="HypF_C"/>
    <property type="match status" value="1"/>
</dbReference>
<accession>A0A1T4SNK6</accession>
<keyword evidence="4" id="KW-0479">Metal-binding</keyword>
<evidence type="ECO:0000256" key="6">
    <source>
        <dbReference type="ARBA" id="ARBA00022833"/>
    </source>
</evidence>
<dbReference type="EC" id="6.2.-.-" evidence="8"/>
<organism evidence="12 13">
    <name type="scientific">Consotaella salsifontis</name>
    <dbReference type="NCBI Taxonomy" id="1365950"/>
    <lineage>
        <taxon>Bacteria</taxon>
        <taxon>Pseudomonadati</taxon>
        <taxon>Pseudomonadota</taxon>
        <taxon>Alphaproteobacteria</taxon>
        <taxon>Hyphomicrobiales</taxon>
        <taxon>Aurantimonadaceae</taxon>
        <taxon>Consotaella</taxon>
    </lineage>
</organism>
<comment type="pathway">
    <text evidence="1 8">Protein modification; [NiFe] hydrogenase maturation.</text>
</comment>
<dbReference type="GO" id="GO:0016743">
    <property type="term" value="F:carboxyl- or carbamoyltransferase activity"/>
    <property type="evidence" value="ECO:0007669"/>
    <property type="project" value="UniProtKB-UniRule"/>
</dbReference>
<comment type="similarity">
    <text evidence="2 8">Belongs to the carbamoyltransferase HypF family.</text>
</comment>
<dbReference type="GO" id="GO:0051604">
    <property type="term" value="P:protein maturation"/>
    <property type="evidence" value="ECO:0007669"/>
    <property type="project" value="TreeGrafter"/>
</dbReference>
<dbReference type="GO" id="GO:0003725">
    <property type="term" value="F:double-stranded RNA binding"/>
    <property type="evidence" value="ECO:0007669"/>
    <property type="project" value="InterPro"/>
</dbReference>
<dbReference type="InterPro" id="IPR055128">
    <property type="entry name" value="HypF_C_2"/>
</dbReference>
<evidence type="ECO:0000256" key="8">
    <source>
        <dbReference type="PIRNR" id="PIRNR006256"/>
    </source>
</evidence>